<evidence type="ECO:0000313" key="2">
    <source>
        <dbReference type="EMBL" id="KAK1162236.1"/>
    </source>
</evidence>
<gene>
    <name evidence="2" type="ORF">AOXY_G18586</name>
</gene>
<dbReference type="EMBL" id="JAGXEW010000017">
    <property type="protein sequence ID" value="KAK1162236.1"/>
    <property type="molecule type" value="Genomic_DNA"/>
</dbReference>
<accession>A0AAD8D4B8</accession>
<organism evidence="2 3">
    <name type="scientific">Acipenser oxyrinchus oxyrinchus</name>
    <dbReference type="NCBI Taxonomy" id="40147"/>
    <lineage>
        <taxon>Eukaryota</taxon>
        <taxon>Metazoa</taxon>
        <taxon>Chordata</taxon>
        <taxon>Craniata</taxon>
        <taxon>Vertebrata</taxon>
        <taxon>Euteleostomi</taxon>
        <taxon>Actinopterygii</taxon>
        <taxon>Chondrostei</taxon>
        <taxon>Acipenseriformes</taxon>
        <taxon>Acipenseridae</taxon>
        <taxon>Acipenser</taxon>
    </lineage>
</organism>
<dbReference type="Proteomes" id="UP001230051">
    <property type="component" value="Unassembled WGS sequence"/>
</dbReference>
<feature type="compositionally biased region" description="Low complexity" evidence="1">
    <location>
        <begin position="68"/>
        <end position="78"/>
    </location>
</feature>
<feature type="region of interest" description="Disordered" evidence="1">
    <location>
        <begin position="40"/>
        <end position="78"/>
    </location>
</feature>
<dbReference type="AlphaFoldDB" id="A0AAD8D4B8"/>
<protein>
    <submittedName>
        <fullName evidence="2">Coiled-coil domain-containing protein 57 isoform X2</fullName>
    </submittedName>
</protein>
<proteinExistence type="predicted"/>
<evidence type="ECO:0000256" key="1">
    <source>
        <dbReference type="SAM" id="MobiDB-lite"/>
    </source>
</evidence>
<evidence type="ECO:0000313" key="3">
    <source>
        <dbReference type="Proteomes" id="UP001230051"/>
    </source>
</evidence>
<keyword evidence="3" id="KW-1185">Reference proteome</keyword>
<name>A0AAD8D4B8_ACIOX</name>
<reference evidence="2" key="1">
    <citation type="submission" date="2022-02" db="EMBL/GenBank/DDBJ databases">
        <title>Atlantic sturgeon de novo genome assembly.</title>
        <authorList>
            <person name="Stock M."/>
            <person name="Klopp C."/>
            <person name="Guiguen Y."/>
            <person name="Cabau C."/>
            <person name="Parinello H."/>
            <person name="Santidrian Yebra-Pimentel E."/>
            <person name="Kuhl H."/>
            <person name="Dirks R.P."/>
            <person name="Guessner J."/>
            <person name="Wuertz S."/>
            <person name="Du K."/>
            <person name="Schartl M."/>
        </authorList>
    </citation>
    <scope>NUCLEOTIDE SEQUENCE</scope>
    <source>
        <strain evidence="2">STURGEONOMICS-FGT-2020</strain>
        <tissue evidence="2">Whole blood</tissue>
    </source>
</reference>
<comment type="caution">
    <text evidence="2">The sequence shown here is derived from an EMBL/GenBank/DDBJ whole genome shotgun (WGS) entry which is preliminary data.</text>
</comment>
<sequence length="115" mass="12674">MGEKERGAIHGASMQELAMVTRILQQPEYILCIKQAIGSKEENTPPELSQSPQLIRPEHSQLYPETRPLSSQSQPLMSSFGADSSLQDIWQMLDSCSSPSVCTPREGTEQGAVAW</sequence>